<organism evidence="4 5">
    <name type="scientific">Hirschia litorea</name>
    <dbReference type="NCBI Taxonomy" id="1199156"/>
    <lineage>
        <taxon>Bacteria</taxon>
        <taxon>Pseudomonadati</taxon>
        <taxon>Pseudomonadota</taxon>
        <taxon>Alphaproteobacteria</taxon>
        <taxon>Hyphomonadales</taxon>
        <taxon>Hyphomonadaceae</taxon>
        <taxon>Hirschia</taxon>
    </lineage>
</organism>
<evidence type="ECO:0000256" key="1">
    <source>
        <dbReference type="ARBA" id="ARBA00005791"/>
    </source>
</evidence>
<reference evidence="5" key="1">
    <citation type="journal article" date="2019" name="Int. J. Syst. Evol. Microbiol.">
        <title>The Global Catalogue of Microorganisms (GCM) 10K type strain sequencing project: providing services to taxonomists for standard genome sequencing and annotation.</title>
        <authorList>
            <consortium name="The Broad Institute Genomics Platform"/>
            <consortium name="The Broad Institute Genome Sequencing Center for Infectious Disease"/>
            <person name="Wu L."/>
            <person name="Ma J."/>
        </authorList>
    </citation>
    <scope>NUCLEOTIDE SEQUENCE [LARGE SCALE GENOMIC DNA]</scope>
    <source>
        <strain evidence="5">CCUG 51308</strain>
    </source>
</reference>
<dbReference type="Proteomes" id="UP001596492">
    <property type="component" value="Unassembled WGS sequence"/>
</dbReference>
<dbReference type="EMBL" id="JBHTBR010000002">
    <property type="protein sequence ID" value="MFC7291040.1"/>
    <property type="molecule type" value="Genomic_DNA"/>
</dbReference>
<proteinExistence type="inferred from homology"/>
<dbReference type="InterPro" id="IPR036249">
    <property type="entry name" value="Thioredoxin-like_sf"/>
</dbReference>
<evidence type="ECO:0000313" key="4">
    <source>
        <dbReference type="EMBL" id="MFC7291040.1"/>
    </source>
</evidence>
<dbReference type="InterPro" id="IPR012336">
    <property type="entry name" value="Thioredoxin-like_fold"/>
</dbReference>
<accession>A0ABW2IIT0</accession>
<comment type="caution">
    <text evidence="4">The sequence shown here is derived from an EMBL/GenBank/DDBJ whole genome shotgun (WGS) entry which is preliminary data.</text>
</comment>
<dbReference type="Gene3D" id="3.40.30.10">
    <property type="entry name" value="Glutaredoxin"/>
    <property type="match status" value="1"/>
</dbReference>
<feature type="domain" description="Thioredoxin-like fold" evidence="3">
    <location>
        <begin position="41"/>
        <end position="211"/>
    </location>
</feature>
<gene>
    <name evidence="4" type="ORF">ACFQS8_05390</name>
</gene>
<evidence type="ECO:0000256" key="2">
    <source>
        <dbReference type="SAM" id="SignalP"/>
    </source>
</evidence>
<feature type="signal peptide" evidence="2">
    <location>
        <begin position="1"/>
        <end position="22"/>
    </location>
</feature>
<dbReference type="SUPFAM" id="SSF52833">
    <property type="entry name" value="Thioredoxin-like"/>
    <property type="match status" value="1"/>
</dbReference>
<evidence type="ECO:0000259" key="3">
    <source>
        <dbReference type="Pfam" id="PF13462"/>
    </source>
</evidence>
<feature type="chain" id="PRO_5046675318" evidence="2">
    <location>
        <begin position="23"/>
        <end position="235"/>
    </location>
</feature>
<keyword evidence="2" id="KW-0732">Signal</keyword>
<protein>
    <submittedName>
        <fullName evidence="4">Thioredoxin domain-containing protein</fullName>
    </submittedName>
</protein>
<dbReference type="PANTHER" id="PTHR13887:SF56">
    <property type="entry name" value="THIOREDOXIN-LIKE REDUCTASE RV2466C"/>
    <property type="match status" value="1"/>
</dbReference>
<evidence type="ECO:0000313" key="5">
    <source>
        <dbReference type="Proteomes" id="UP001596492"/>
    </source>
</evidence>
<comment type="similarity">
    <text evidence="1">Belongs to the thioredoxin family. DsbA subfamily.</text>
</comment>
<dbReference type="CDD" id="cd02972">
    <property type="entry name" value="DsbA_family"/>
    <property type="match status" value="1"/>
</dbReference>
<dbReference type="RefSeq" id="WP_382166239.1">
    <property type="nucleotide sequence ID" value="NZ_JBHTBR010000002.1"/>
</dbReference>
<dbReference type="PROSITE" id="PS51257">
    <property type="entry name" value="PROKAR_LIPOPROTEIN"/>
    <property type="match status" value="1"/>
</dbReference>
<name>A0ABW2IIT0_9PROT</name>
<sequence>MLIKNLFSAVAFAALAVGCSQADTQPASDVSDSKSGISYVKGDVVLGNKDAKVQIIEYASTSCGHCRTFHKTILPNIKKDFIEQGTVNLIYRDLPTPPAQLAAAGAALARCAGTDEYYKVLDDVFTSQGEIFDAAQSSGGALPAYVEIGARHGMSEADVKACVTSTPVMDEIMRTADLASEAGVSSTPTLFINGVKVESKDMTNDAIKGLLNAALGIETPAESAPATEETAAEAH</sequence>
<dbReference type="PANTHER" id="PTHR13887">
    <property type="entry name" value="GLUTATHIONE S-TRANSFERASE KAPPA"/>
    <property type="match status" value="1"/>
</dbReference>
<keyword evidence="5" id="KW-1185">Reference proteome</keyword>
<dbReference type="Pfam" id="PF13462">
    <property type="entry name" value="Thioredoxin_4"/>
    <property type="match status" value="1"/>
</dbReference>